<dbReference type="EMBL" id="AOLW01000035">
    <property type="protein sequence ID" value="EMA18278.1"/>
    <property type="molecule type" value="Genomic_DNA"/>
</dbReference>
<accession>M0KBU1</accession>
<dbReference type="InterPro" id="IPR050834">
    <property type="entry name" value="Glycosyltransf_2"/>
</dbReference>
<dbReference type="Pfam" id="PF00535">
    <property type="entry name" value="Glycos_transf_2"/>
    <property type="match status" value="1"/>
</dbReference>
<gene>
    <name evidence="2" type="ORF">C442_15600</name>
</gene>
<protein>
    <submittedName>
        <fullName evidence="2">Glycosyl transferase</fullName>
    </submittedName>
</protein>
<comment type="caution">
    <text evidence="2">The sequence shown here is derived from an EMBL/GenBank/DDBJ whole genome shotgun (WGS) entry which is preliminary data.</text>
</comment>
<sequence length="338" mass="37987">MLYLTMPAYKLQFKIDMSGESDTNGENPLVSVVIPTYGRDEHLPAAIKSVLNQQYDRIELLVVDDGSPTPVATTLPEDILSDGRVKTIRHKENRGANVARNTGIQTSNGDYVAFLDDDDRWDETKIGKQVDTFIESSSETGVVYTWVKRESPTGTTVSTPSAAGEVVTDLLTGANFGQFSSVLVDTDVISDAGMPDERFPAWQDREWFFRLAQACEFQPVTETLTYRQTGREDSITAKFEQKRDVAYPLFVEKHASLAAEYGKYYKQTFLASMRRSLARSAIHAGRYDEARKYFLLAFFANPLYRPVHPHLLPSLGGEWTYEGVASLRRKLTETIPAR</sequence>
<feature type="domain" description="Glycosyltransferase 2-like" evidence="1">
    <location>
        <begin position="31"/>
        <end position="155"/>
    </location>
</feature>
<dbReference type="CDD" id="cd00761">
    <property type="entry name" value="Glyco_tranf_GTA_type"/>
    <property type="match status" value="1"/>
</dbReference>
<evidence type="ECO:0000313" key="2">
    <source>
        <dbReference type="EMBL" id="EMA18278.1"/>
    </source>
</evidence>
<dbReference type="PANTHER" id="PTHR43685">
    <property type="entry name" value="GLYCOSYLTRANSFERASE"/>
    <property type="match status" value="1"/>
</dbReference>
<dbReference type="InterPro" id="IPR001173">
    <property type="entry name" value="Glyco_trans_2-like"/>
</dbReference>
<dbReference type="PANTHER" id="PTHR43685:SF2">
    <property type="entry name" value="GLYCOSYLTRANSFERASE 2-LIKE DOMAIN-CONTAINING PROTEIN"/>
    <property type="match status" value="1"/>
</dbReference>
<keyword evidence="2" id="KW-0808">Transferase</keyword>
<dbReference type="Gene3D" id="3.90.550.10">
    <property type="entry name" value="Spore Coat Polysaccharide Biosynthesis Protein SpsA, Chain A"/>
    <property type="match status" value="1"/>
</dbReference>
<dbReference type="Proteomes" id="UP000011623">
    <property type="component" value="Unassembled WGS sequence"/>
</dbReference>
<dbReference type="SUPFAM" id="SSF53448">
    <property type="entry name" value="Nucleotide-diphospho-sugar transferases"/>
    <property type="match status" value="1"/>
</dbReference>
<evidence type="ECO:0000259" key="1">
    <source>
        <dbReference type="Pfam" id="PF00535"/>
    </source>
</evidence>
<dbReference type="InterPro" id="IPR029044">
    <property type="entry name" value="Nucleotide-diphossugar_trans"/>
</dbReference>
<organism evidence="2 3">
    <name type="scientific">Haloarcula amylolytica JCM 13557</name>
    <dbReference type="NCBI Taxonomy" id="1227452"/>
    <lineage>
        <taxon>Archaea</taxon>
        <taxon>Methanobacteriati</taxon>
        <taxon>Methanobacteriota</taxon>
        <taxon>Stenosarchaea group</taxon>
        <taxon>Halobacteria</taxon>
        <taxon>Halobacteriales</taxon>
        <taxon>Haloarculaceae</taxon>
        <taxon>Haloarcula</taxon>
    </lineage>
</organism>
<evidence type="ECO:0000313" key="3">
    <source>
        <dbReference type="Proteomes" id="UP000011623"/>
    </source>
</evidence>
<name>M0KBU1_9EURY</name>
<reference evidence="2 3" key="1">
    <citation type="journal article" date="2014" name="PLoS Genet.">
        <title>Phylogenetically driven sequencing of extremely halophilic archaea reveals strategies for static and dynamic osmo-response.</title>
        <authorList>
            <person name="Becker E.A."/>
            <person name="Seitzer P.M."/>
            <person name="Tritt A."/>
            <person name="Larsen D."/>
            <person name="Krusor M."/>
            <person name="Yao A.I."/>
            <person name="Wu D."/>
            <person name="Madern D."/>
            <person name="Eisen J.A."/>
            <person name="Darling A.E."/>
            <person name="Facciotti M.T."/>
        </authorList>
    </citation>
    <scope>NUCLEOTIDE SEQUENCE [LARGE SCALE GENOMIC DNA]</scope>
    <source>
        <strain evidence="2 3">JCM 13557</strain>
    </source>
</reference>
<keyword evidence="3" id="KW-1185">Reference proteome</keyword>
<proteinExistence type="predicted"/>
<dbReference type="GO" id="GO:0016740">
    <property type="term" value="F:transferase activity"/>
    <property type="evidence" value="ECO:0007669"/>
    <property type="project" value="UniProtKB-KW"/>
</dbReference>
<dbReference type="AlphaFoldDB" id="M0KBU1"/>